<organism evidence="1 2">
    <name type="scientific">Populus trichocarpa</name>
    <name type="common">Western balsam poplar</name>
    <name type="synonym">Populus balsamifera subsp. trichocarpa</name>
    <dbReference type="NCBI Taxonomy" id="3694"/>
    <lineage>
        <taxon>Eukaryota</taxon>
        <taxon>Viridiplantae</taxon>
        <taxon>Streptophyta</taxon>
        <taxon>Embryophyta</taxon>
        <taxon>Tracheophyta</taxon>
        <taxon>Spermatophyta</taxon>
        <taxon>Magnoliopsida</taxon>
        <taxon>eudicotyledons</taxon>
        <taxon>Gunneridae</taxon>
        <taxon>Pentapetalae</taxon>
        <taxon>rosids</taxon>
        <taxon>fabids</taxon>
        <taxon>Malpighiales</taxon>
        <taxon>Salicaceae</taxon>
        <taxon>Saliceae</taxon>
        <taxon>Populus</taxon>
    </lineage>
</organism>
<protein>
    <submittedName>
        <fullName evidence="1">Uncharacterized protein</fullName>
    </submittedName>
</protein>
<sequence length="92" mass="10407">MLTTRCVDNSHTYYHVPICTCVISGDNDRILQGRPSLSLSFLKPQVCYNFLVQSLIFKTCLATSCFLRRAEFASYLVPLTYSSFILTLISAE</sequence>
<dbReference type="Proteomes" id="UP000006729">
    <property type="component" value="Chromosome 14"/>
</dbReference>
<keyword evidence="2" id="KW-1185">Reference proteome</keyword>
<name>U5FV26_POPTR</name>
<dbReference type="AlphaFoldDB" id="U5FV26"/>
<proteinExistence type="predicted"/>
<evidence type="ECO:0000313" key="1">
    <source>
        <dbReference type="EMBL" id="PNT03926.1"/>
    </source>
</evidence>
<accession>U5FV26</accession>
<evidence type="ECO:0000313" key="2">
    <source>
        <dbReference type="Proteomes" id="UP000006729"/>
    </source>
</evidence>
<dbReference type="InParanoid" id="U5FV26"/>
<dbReference type="HOGENOM" id="CLU_2417349_0_0_1"/>
<gene>
    <name evidence="1" type="ORF">POPTR_014G096600</name>
</gene>
<reference evidence="1 2" key="1">
    <citation type="journal article" date="2006" name="Science">
        <title>The genome of black cottonwood, Populus trichocarpa (Torr. &amp; Gray).</title>
        <authorList>
            <person name="Tuskan G.A."/>
            <person name="Difazio S."/>
            <person name="Jansson S."/>
            <person name="Bohlmann J."/>
            <person name="Grigoriev I."/>
            <person name="Hellsten U."/>
            <person name="Putnam N."/>
            <person name="Ralph S."/>
            <person name="Rombauts S."/>
            <person name="Salamov A."/>
            <person name="Schein J."/>
            <person name="Sterck L."/>
            <person name="Aerts A."/>
            <person name="Bhalerao R.R."/>
            <person name="Bhalerao R.P."/>
            <person name="Blaudez D."/>
            <person name="Boerjan W."/>
            <person name="Brun A."/>
            <person name="Brunner A."/>
            <person name="Busov V."/>
            <person name="Campbell M."/>
            <person name="Carlson J."/>
            <person name="Chalot M."/>
            <person name="Chapman J."/>
            <person name="Chen G.L."/>
            <person name="Cooper D."/>
            <person name="Coutinho P.M."/>
            <person name="Couturier J."/>
            <person name="Covert S."/>
            <person name="Cronk Q."/>
            <person name="Cunningham R."/>
            <person name="Davis J."/>
            <person name="Degroeve S."/>
            <person name="Dejardin A."/>
            <person name="Depamphilis C."/>
            <person name="Detter J."/>
            <person name="Dirks B."/>
            <person name="Dubchak I."/>
            <person name="Duplessis S."/>
            <person name="Ehlting J."/>
            <person name="Ellis B."/>
            <person name="Gendler K."/>
            <person name="Goodstein D."/>
            <person name="Gribskov M."/>
            <person name="Grimwood J."/>
            <person name="Groover A."/>
            <person name="Gunter L."/>
            <person name="Hamberger B."/>
            <person name="Heinze B."/>
            <person name="Helariutta Y."/>
            <person name="Henrissat B."/>
            <person name="Holligan D."/>
            <person name="Holt R."/>
            <person name="Huang W."/>
            <person name="Islam-Faridi N."/>
            <person name="Jones S."/>
            <person name="Jones-Rhoades M."/>
            <person name="Jorgensen R."/>
            <person name="Joshi C."/>
            <person name="Kangasjarvi J."/>
            <person name="Karlsson J."/>
            <person name="Kelleher C."/>
            <person name="Kirkpatrick R."/>
            <person name="Kirst M."/>
            <person name="Kohler A."/>
            <person name="Kalluri U."/>
            <person name="Larimer F."/>
            <person name="Leebens-Mack J."/>
            <person name="Leple J.C."/>
            <person name="Locascio P."/>
            <person name="Lou Y."/>
            <person name="Lucas S."/>
            <person name="Martin F."/>
            <person name="Montanini B."/>
            <person name="Napoli C."/>
            <person name="Nelson D.R."/>
            <person name="Nelson C."/>
            <person name="Nieminen K."/>
            <person name="Nilsson O."/>
            <person name="Pereda V."/>
            <person name="Peter G."/>
            <person name="Philippe R."/>
            <person name="Pilate G."/>
            <person name="Poliakov A."/>
            <person name="Razumovskaya J."/>
            <person name="Richardson P."/>
            <person name="Rinaldi C."/>
            <person name="Ritland K."/>
            <person name="Rouze P."/>
            <person name="Ryaboy D."/>
            <person name="Schmutz J."/>
            <person name="Schrader J."/>
            <person name="Segerman B."/>
            <person name="Shin H."/>
            <person name="Siddiqui A."/>
            <person name="Sterky F."/>
            <person name="Terry A."/>
            <person name="Tsai C.J."/>
            <person name="Uberbacher E."/>
            <person name="Unneberg P."/>
            <person name="Vahala J."/>
            <person name="Wall K."/>
            <person name="Wessler S."/>
            <person name="Yang G."/>
            <person name="Yin T."/>
            <person name="Douglas C."/>
            <person name="Marra M."/>
            <person name="Sandberg G."/>
            <person name="Van de Peer Y."/>
            <person name="Rokhsar D."/>
        </authorList>
    </citation>
    <scope>NUCLEOTIDE SEQUENCE [LARGE SCALE GENOMIC DNA]</scope>
    <source>
        <strain evidence="2">cv. Nisqually</strain>
    </source>
</reference>
<dbReference type="EMBL" id="CM009303">
    <property type="protein sequence ID" value="PNT03926.1"/>
    <property type="molecule type" value="Genomic_DNA"/>
</dbReference>